<feature type="domain" description="Rhodopsin" evidence="8">
    <location>
        <begin position="10"/>
        <end position="191"/>
    </location>
</feature>
<feature type="transmembrane region" description="Helical" evidence="7">
    <location>
        <begin position="89"/>
        <end position="112"/>
    </location>
</feature>
<dbReference type="InterPro" id="IPR052337">
    <property type="entry name" value="SAT4-like"/>
</dbReference>
<protein>
    <submittedName>
        <fullName evidence="9">Integral membrane protein</fullName>
    </submittedName>
</protein>
<reference evidence="9 10" key="1">
    <citation type="submission" date="2024-06" db="EMBL/GenBank/DDBJ databases">
        <title>Complete genome of Phlyctema vagabunda strain 19-DSS-EL-015.</title>
        <authorList>
            <person name="Fiorenzani C."/>
        </authorList>
    </citation>
    <scope>NUCLEOTIDE SEQUENCE [LARGE SCALE GENOMIC DNA]</scope>
    <source>
        <strain evidence="9 10">19-DSS-EL-015</strain>
    </source>
</reference>
<feature type="compositionally biased region" description="Polar residues" evidence="6">
    <location>
        <begin position="214"/>
        <end position="225"/>
    </location>
</feature>
<feature type="region of interest" description="Disordered" evidence="6">
    <location>
        <begin position="209"/>
        <end position="260"/>
    </location>
</feature>
<evidence type="ECO:0000259" key="8">
    <source>
        <dbReference type="Pfam" id="PF20684"/>
    </source>
</evidence>
<evidence type="ECO:0000256" key="5">
    <source>
        <dbReference type="ARBA" id="ARBA00038359"/>
    </source>
</evidence>
<evidence type="ECO:0000313" key="9">
    <source>
        <dbReference type="EMBL" id="KAL3419710.1"/>
    </source>
</evidence>
<gene>
    <name evidence="9" type="ORF">PVAG01_08208</name>
</gene>
<evidence type="ECO:0000256" key="1">
    <source>
        <dbReference type="ARBA" id="ARBA00004141"/>
    </source>
</evidence>
<keyword evidence="10" id="KW-1185">Reference proteome</keyword>
<proteinExistence type="inferred from homology"/>
<name>A0ABR4P8R8_9HELO</name>
<evidence type="ECO:0000256" key="6">
    <source>
        <dbReference type="SAM" id="MobiDB-lite"/>
    </source>
</evidence>
<dbReference type="PANTHER" id="PTHR33048:SF47">
    <property type="entry name" value="INTEGRAL MEMBRANE PROTEIN-RELATED"/>
    <property type="match status" value="1"/>
</dbReference>
<comment type="caution">
    <text evidence="9">The sequence shown here is derived from an EMBL/GenBank/DDBJ whole genome shotgun (WGS) entry which is preliminary data.</text>
</comment>
<comment type="subcellular location">
    <subcellularLocation>
        <location evidence="1">Membrane</location>
        <topology evidence="1">Multi-pass membrane protein</topology>
    </subcellularLocation>
</comment>
<feature type="compositionally biased region" description="Low complexity" evidence="6">
    <location>
        <begin position="233"/>
        <end position="242"/>
    </location>
</feature>
<dbReference type="PANTHER" id="PTHR33048">
    <property type="entry name" value="PTH11-LIKE INTEGRAL MEMBRANE PROTEIN (AFU_ORTHOLOGUE AFUA_5G11245)"/>
    <property type="match status" value="1"/>
</dbReference>
<comment type="similarity">
    <text evidence="5">Belongs to the SAT4 family.</text>
</comment>
<dbReference type="EMBL" id="JBFCZG010000007">
    <property type="protein sequence ID" value="KAL3419710.1"/>
    <property type="molecule type" value="Genomic_DNA"/>
</dbReference>
<evidence type="ECO:0000313" key="10">
    <source>
        <dbReference type="Proteomes" id="UP001629113"/>
    </source>
</evidence>
<feature type="transmembrane region" description="Helical" evidence="7">
    <location>
        <begin position="16"/>
        <end position="37"/>
    </location>
</feature>
<dbReference type="Proteomes" id="UP001629113">
    <property type="component" value="Unassembled WGS sequence"/>
</dbReference>
<dbReference type="Pfam" id="PF20684">
    <property type="entry name" value="Fung_rhodopsin"/>
    <property type="match status" value="1"/>
</dbReference>
<evidence type="ECO:0000256" key="2">
    <source>
        <dbReference type="ARBA" id="ARBA00022692"/>
    </source>
</evidence>
<evidence type="ECO:0000256" key="7">
    <source>
        <dbReference type="SAM" id="Phobius"/>
    </source>
</evidence>
<keyword evidence="4 7" id="KW-0472">Membrane</keyword>
<keyword evidence="2 7" id="KW-0812">Transmembrane</keyword>
<evidence type="ECO:0000256" key="4">
    <source>
        <dbReference type="ARBA" id="ARBA00023136"/>
    </source>
</evidence>
<sequence>MSENIPIGLIQYSTRFFYLLALSTNKISVCLFCLKIFGDGRSRWLVIGTIGVVTAYTIPIFFLSTFTCYPIRKSWDPMVQGKCIDTLPIFYTLVVVNIVIDVWLIVLIARKVGQLHLPRKQKTLLLLIVTMGWIGVVAALFRAIRVTAIVHQVELGRDAPWIAFDTSIWSAVEVCVGLFCVSAPTIKPFIRQCMPHILTTLKSTFSRNYRETKTSPSHPLQSQKSGPRHNENSLEFSESPSLLREERSQGEHLLRDRDMG</sequence>
<organism evidence="9 10">
    <name type="scientific">Phlyctema vagabunda</name>
    <dbReference type="NCBI Taxonomy" id="108571"/>
    <lineage>
        <taxon>Eukaryota</taxon>
        <taxon>Fungi</taxon>
        <taxon>Dikarya</taxon>
        <taxon>Ascomycota</taxon>
        <taxon>Pezizomycotina</taxon>
        <taxon>Leotiomycetes</taxon>
        <taxon>Helotiales</taxon>
        <taxon>Dermateaceae</taxon>
        <taxon>Phlyctema</taxon>
    </lineage>
</organism>
<feature type="compositionally biased region" description="Basic and acidic residues" evidence="6">
    <location>
        <begin position="243"/>
        <end position="260"/>
    </location>
</feature>
<dbReference type="InterPro" id="IPR049326">
    <property type="entry name" value="Rhodopsin_dom_fungi"/>
</dbReference>
<feature type="transmembrane region" description="Helical" evidence="7">
    <location>
        <begin position="161"/>
        <end position="181"/>
    </location>
</feature>
<feature type="transmembrane region" description="Helical" evidence="7">
    <location>
        <begin position="124"/>
        <end position="141"/>
    </location>
</feature>
<accession>A0ABR4P8R8</accession>
<evidence type="ECO:0000256" key="3">
    <source>
        <dbReference type="ARBA" id="ARBA00022989"/>
    </source>
</evidence>
<keyword evidence="3 7" id="KW-1133">Transmembrane helix</keyword>
<feature type="transmembrane region" description="Helical" evidence="7">
    <location>
        <begin position="44"/>
        <end position="69"/>
    </location>
</feature>